<protein>
    <recommendedName>
        <fullName evidence="11">Bifunctional protein FolD</fullName>
    </recommendedName>
    <domain>
        <recommendedName>
            <fullName evidence="11">Methylenetetrahydrofolate dehydrogenase</fullName>
            <ecNumber evidence="11">1.5.1.5</ecNumber>
        </recommendedName>
    </domain>
    <domain>
        <recommendedName>
            <fullName evidence="11">Methenyltetrahydrofolate cyclohydrolase</fullName>
            <ecNumber evidence="11">3.5.4.9</ecNumber>
        </recommendedName>
    </domain>
</protein>
<dbReference type="Gene3D" id="3.40.50.10860">
    <property type="entry name" value="Leucine Dehydrogenase, chain A, domain 1"/>
    <property type="match status" value="1"/>
</dbReference>
<evidence type="ECO:0000256" key="9">
    <source>
        <dbReference type="ARBA" id="ARBA00023167"/>
    </source>
</evidence>
<comment type="caution">
    <text evidence="14">The sequence shown here is derived from an EMBL/GenBank/DDBJ whole genome shotgun (WGS) entry which is preliminary data.</text>
</comment>
<evidence type="ECO:0000256" key="2">
    <source>
        <dbReference type="ARBA" id="ARBA00022563"/>
    </source>
</evidence>
<keyword evidence="5 11" id="KW-0378">Hydrolase</keyword>
<keyword evidence="8 11" id="KW-0368">Histidine biosynthesis</keyword>
<dbReference type="Proteomes" id="UP001501352">
    <property type="component" value="Unassembled WGS sequence"/>
</dbReference>
<dbReference type="PRINTS" id="PR00085">
    <property type="entry name" value="THFDHDRGNASE"/>
</dbReference>
<evidence type="ECO:0000313" key="15">
    <source>
        <dbReference type="Proteomes" id="UP001501352"/>
    </source>
</evidence>
<evidence type="ECO:0000256" key="7">
    <source>
        <dbReference type="ARBA" id="ARBA00023002"/>
    </source>
</evidence>
<dbReference type="EMBL" id="BAAAGA010000005">
    <property type="protein sequence ID" value="GAA0625696.1"/>
    <property type="molecule type" value="Genomic_DNA"/>
</dbReference>
<organism evidence="14 15">
    <name type="scientific">Brevundimonas kwangchunensis</name>
    <dbReference type="NCBI Taxonomy" id="322163"/>
    <lineage>
        <taxon>Bacteria</taxon>
        <taxon>Pseudomonadati</taxon>
        <taxon>Pseudomonadota</taxon>
        <taxon>Alphaproteobacteria</taxon>
        <taxon>Caulobacterales</taxon>
        <taxon>Caulobacteraceae</taxon>
        <taxon>Brevundimonas</taxon>
    </lineage>
</organism>
<dbReference type="Pfam" id="PF02882">
    <property type="entry name" value="THF_DHG_CYH_C"/>
    <property type="match status" value="1"/>
</dbReference>
<dbReference type="RefSeq" id="WP_343793871.1">
    <property type="nucleotide sequence ID" value="NZ_BAAAGA010000005.1"/>
</dbReference>
<feature type="binding site" evidence="11">
    <location>
        <begin position="171"/>
        <end position="173"/>
    </location>
    <ligand>
        <name>NADP(+)</name>
        <dbReference type="ChEBI" id="CHEBI:58349"/>
    </ligand>
</feature>
<comment type="catalytic activity">
    <reaction evidence="11">
        <text>(6R)-5,10-methenyltetrahydrofolate + H2O = (6R)-10-formyltetrahydrofolate + H(+)</text>
        <dbReference type="Rhea" id="RHEA:23700"/>
        <dbReference type="ChEBI" id="CHEBI:15377"/>
        <dbReference type="ChEBI" id="CHEBI:15378"/>
        <dbReference type="ChEBI" id="CHEBI:57455"/>
        <dbReference type="ChEBI" id="CHEBI:195366"/>
        <dbReference type="EC" id="3.5.4.9"/>
    </reaction>
</comment>
<dbReference type="NCBIfam" id="NF010785">
    <property type="entry name" value="PRK14188.1"/>
    <property type="match status" value="1"/>
</dbReference>
<dbReference type="HAMAP" id="MF_01576">
    <property type="entry name" value="THF_DHG_CYH"/>
    <property type="match status" value="1"/>
</dbReference>
<keyword evidence="4 11" id="KW-0658">Purine biosynthesis</keyword>
<evidence type="ECO:0000256" key="1">
    <source>
        <dbReference type="ARBA" id="ARBA00004777"/>
    </source>
</evidence>
<keyword evidence="3 11" id="KW-0028">Amino-acid biosynthesis</keyword>
<dbReference type="Gene3D" id="3.40.50.720">
    <property type="entry name" value="NAD(P)-binding Rossmann-like Domain"/>
    <property type="match status" value="1"/>
</dbReference>
<dbReference type="PROSITE" id="PS00766">
    <property type="entry name" value="THF_DHG_CYH_1"/>
    <property type="match status" value="1"/>
</dbReference>
<evidence type="ECO:0000256" key="3">
    <source>
        <dbReference type="ARBA" id="ARBA00022605"/>
    </source>
</evidence>
<dbReference type="EC" id="3.5.4.9" evidence="11"/>
<dbReference type="InterPro" id="IPR046346">
    <property type="entry name" value="Aminoacid_DH-like_N_sf"/>
</dbReference>
<keyword evidence="15" id="KW-1185">Reference proteome</keyword>
<dbReference type="InterPro" id="IPR020867">
    <property type="entry name" value="THF_DH/CycHdrlase_CS"/>
</dbReference>
<proteinExistence type="inferred from homology"/>
<name>A0ABN1H0S2_9CAUL</name>
<keyword evidence="7 11" id="KW-0560">Oxidoreductase</keyword>
<evidence type="ECO:0000259" key="12">
    <source>
        <dbReference type="Pfam" id="PF00763"/>
    </source>
</evidence>
<keyword evidence="2 11" id="KW-0554">One-carbon metabolism</keyword>
<feature type="domain" description="Tetrahydrofolate dehydrogenase/cyclohydrolase catalytic" evidence="12">
    <location>
        <begin position="11"/>
        <end position="126"/>
    </location>
</feature>
<dbReference type="SUPFAM" id="SSF53223">
    <property type="entry name" value="Aminoacid dehydrogenase-like, N-terminal domain"/>
    <property type="match status" value="1"/>
</dbReference>
<feature type="binding site" evidence="11">
    <location>
        <position position="237"/>
    </location>
    <ligand>
        <name>NADP(+)</name>
        <dbReference type="ChEBI" id="CHEBI:58349"/>
    </ligand>
</feature>
<keyword evidence="10 11" id="KW-0511">Multifunctional enzyme</keyword>
<comment type="caution">
    <text evidence="11">Lacks conserved residue(s) required for the propagation of feature annotation.</text>
</comment>
<evidence type="ECO:0000256" key="4">
    <source>
        <dbReference type="ARBA" id="ARBA00022755"/>
    </source>
</evidence>
<evidence type="ECO:0000313" key="14">
    <source>
        <dbReference type="EMBL" id="GAA0625696.1"/>
    </source>
</evidence>
<dbReference type="InterPro" id="IPR000672">
    <property type="entry name" value="THF_DH/CycHdrlase"/>
</dbReference>
<evidence type="ECO:0000256" key="6">
    <source>
        <dbReference type="ARBA" id="ARBA00022857"/>
    </source>
</evidence>
<dbReference type="EC" id="1.5.1.5" evidence="11"/>
<reference evidence="14 15" key="1">
    <citation type="journal article" date="2019" name="Int. J. Syst. Evol. Microbiol.">
        <title>The Global Catalogue of Microorganisms (GCM) 10K type strain sequencing project: providing services to taxonomists for standard genome sequencing and annotation.</title>
        <authorList>
            <consortium name="The Broad Institute Genomics Platform"/>
            <consortium name="The Broad Institute Genome Sequencing Center for Infectious Disease"/>
            <person name="Wu L."/>
            <person name="Ma J."/>
        </authorList>
    </citation>
    <scope>NUCLEOTIDE SEQUENCE [LARGE SCALE GENOMIC DNA]</scope>
    <source>
        <strain evidence="14 15">JCM 12928</strain>
    </source>
</reference>
<dbReference type="CDD" id="cd01080">
    <property type="entry name" value="NAD_bind_m-THF_DH_Cyclohyd"/>
    <property type="match status" value="1"/>
</dbReference>
<comment type="pathway">
    <text evidence="1 11">One-carbon metabolism; tetrahydrofolate interconversion.</text>
</comment>
<evidence type="ECO:0000256" key="11">
    <source>
        <dbReference type="HAMAP-Rule" id="MF_01576"/>
    </source>
</evidence>
<evidence type="ECO:0000256" key="5">
    <source>
        <dbReference type="ARBA" id="ARBA00022801"/>
    </source>
</evidence>
<dbReference type="SUPFAM" id="SSF51735">
    <property type="entry name" value="NAD(P)-binding Rossmann-fold domains"/>
    <property type="match status" value="1"/>
</dbReference>
<dbReference type="Pfam" id="PF00763">
    <property type="entry name" value="THF_DHG_CYH"/>
    <property type="match status" value="1"/>
</dbReference>
<evidence type="ECO:0000259" key="13">
    <source>
        <dbReference type="Pfam" id="PF02882"/>
    </source>
</evidence>
<comment type="similarity">
    <text evidence="11">Belongs to the tetrahydrofolate dehydrogenase/cyclohydrolase family.</text>
</comment>
<sequence length="309" mass="31708">MTAEPARATSIDGKAFAAGLVDRVAAAASRLEGAHGVKPGLAVVIVGEDPASQIYVRNKGETTQRAGMRSDTHRLPDTTSQEDLLLLIAALNADAGIHGILVQLPLPAHIDSSAVLDAISPDKDVDGFHVVNAGRLAVGLPGLVPCTPLGCLMLLKAELGDLTGLNAVVVGRSNIVGKPMAQLLLGESCTVTIAHSRTKDLPALCRAADILVAAVGRPEMVRGDWVKPGATVIDVGINRVPSKDPVKAAEGKTRVVGDVAFDEAAAVAGRITPVPRGVGPMTIACLLANTYTAACRSVGVEPESLDASI</sequence>
<dbReference type="PANTHER" id="PTHR48099">
    <property type="entry name" value="C-1-TETRAHYDROFOLATE SYNTHASE, CYTOPLASMIC-RELATED"/>
    <property type="match status" value="1"/>
</dbReference>
<comment type="subunit">
    <text evidence="11">Homodimer.</text>
</comment>
<dbReference type="PANTHER" id="PTHR48099:SF5">
    <property type="entry name" value="C-1-TETRAHYDROFOLATE SYNTHASE, CYTOPLASMIC"/>
    <property type="match status" value="1"/>
</dbReference>
<keyword evidence="9 11" id="KW-0486">Methionine biosynthesis</keyword>
<evidence type="ECO:0000256" key="10">
    <source>
        <dbReference type="ARBA" id="ARBA00023268"/>
    </source>
</evidence>
<gene>
    <name evidence="11 14" type="primary">folD</name>
    <name evidence="14" type="ORF">GCM10009422_22930</name>
</gene>
<dbReference type="InterPro" id="IPR020630">
    <property type="entry name" value="THF_DH/CycHdrlase_cat_dom"/>
</dbReference>
<evidence type="ECO:0000256" key="8">
    <source>
        <dbReference type="ARBA" id="ARBA00023102"/>
    </source>
</evidence>
<comment type="function">
    <text evidence="11">Catalyzes the oxidation of 5,10-methylenetetrahydrofolate to 5,10-methenyltetrahydrofolate and then the hydrolysis of 5,10-methenyltetrahydrofolate to 10-formyltetrahydrofolate.</text>
</comment>
<keyword evidence="6 11" id="KW-0521">NADP</keyword>
<feature type="domain" description="Tetrahydrofolate dehydrogenase/cyclohydrolase NAD(P)-binding" evidence="13">
    <location>
        <begin position="145"/>
        <end position="296"/>
    </location>
</feature>
<comment type="catalytic activity">
    <reaction evidence="11">
        <text>(6R)-5,10-methylene-5,6,7,8-tetrahydrofolate + NADP(+) = (6R)-5,10-methenyltetrahydrofolate + NADPH</text>
        <dbReference type="Rhea" id="RHEA:22812"/>
        <dbReference type="ChEBI" id="CHEBI:15636"/>
        <dbReference type="ChEBI" id="CHEBI:57455"/>
        <dbReference type="ChEBI" id="CHEBI:57783"/>
        <dbReference type="ChEBI" id="CHEBI:58349"/>
        <dbReference type="EC" id="1.5.1.5"/>
    </reaction>
</comment>
<accession>A0ABN1H0S2</accession>
<dbReference type="InterPro" id="IPR020631">
    <property type="entry name" value="THF_DH/CycHdrlase_NAD-bd_dom"/>
</dbReference>
<dbReference type="InterPro" id="IPR036291">
    <property type="entry name" value="NAD(P)-bd_dom_sf"/>
</dbReference>